<name>A0A4P9K331_9GAMM</name>
<dbReference type="GO" id="GO:0004808">
    <property type="term" value="F:tRNA (5-methylaminomethyl-2-thiouridylate)(34)-methyltransferase activity"/>
    <property type="evidence" value="ECO:0007669"/>
    <property type="project" value="UniProtKB-EC"/>
</dbReference>
<evidence type="ECO:0000256" key="6">
    <source>
        <dbReference type="ARBA" id="ARBA00022694"/>
    </source>
</evidence>
<dbReference type="PANTHER" id="PTHR13847">
    <property type="entry name" value="SARCOSINE DEHYDROGENASE-RELATED"/>
    <property type="match status" value="1"/>
</dbReference>
<comment type="subcellular location">
    <subcellularLocation>
        <location evidence="10">Cytoplasm</location>
    </subcellularLocation>
</comment>
<keyword evidence="14" id="KW-1185">Reference proteome</keyword>
<comment type="function">
    <text evidence="10">Catalyzes the last two steps in the biosynthesis of 5-methylaminomethyl-2-thiouridine (mnm(5)s(2)U) at the wobble position (U34) in tRNA. Catalyzes the FAD-dependent demodification of cmnm(5)s(2)U34 to nm(5)s(2)U34, followed by the transfer of a methyl group from S-adenosyl-L-methionine to nm(5)s(2)U34, to form mnm(5)s(2)U34.</text>
</comment>
<evidence type="ECO:0000256" key="7">
    <source>
        <dbReference type="ARBA" id="ARBA00022827"/>
    </source>
</evidence>
<feature type="region of interest" description="tRNA (mnm(5)s(2)U34)-methyltransferase" evidence="10">
    <location>
        <begin position="1"/>
        <end position="241"/>
    </location>
</feature>
<evidence type="ECO:0000259" key="12">
    <source>
        <dbReference type="Pfam" id="PF05430"/>
    </source>
</evidence>
<keyword evidence="6 10" id="KW-0819">tRNA processing</keyword>
<dbReference type="NCBIfam" id="TIGR03197">
    <property type="entry name" value="MnmC_Cterm"/>
    <property type="match status" value="1"/>
</dbReference>
<dbReference type="GO" id="GO:0050660">
    <property type="term" value="F:flavin adenine dinucleotide binding"/>
    <property type="evidence" value="ECO:0007669"/>
    <property type="project" value="UniProtKB-UniRule"/>
</dbReference>
<dbReference type="KEGG" id="thig:FE785_00565"/>
<reference evidence="13 14" key="1">
    <citation type="submission" date="2019-05" db="EMBL/GenBank/DDBJ databases">
        <title>Thiomicrorhabdus sediminis sp. nov, a novel sulfur-oxidizing bacterium isolated from coastal sediment.</title>
        <authorList>
            <person name="Liu X."/>
        </authorList>
    </citation>
    <scope>NUCLEOTIDE SEQUENCE [LARGE SCALE GENOMIC DNA]</scope>
    <source>
        <strain evidence="13 14">G1</strain>
    </source>
</reference>
<dbReference type="Gene3D" id="3.30.9.10">
    <property type="entry name" value="D-Amino Acid Oxidase, subunit A, domain 2"/>
    <property type="match status" value="1"/>
</dbReference>
<dbReference type="GO" id="GO:0032259">
    <property type="term" value="P:methylation"/>
    <property type="evidence" value="ECO:0007669"/>
    <property type="project" value="UniProtKB-KW"/>
</dbReference>
<keyword evidence="2 10" id="KW-0489">Methyltransferase</keyword>
<keyword evidence="1 10" id="KW-0963">Cytoplasm</keyword>
<proteinExistence type="inferred from homology"/>
<dbReference type="PANTHER" id="PTHR13847:SF283">
    <property type="entry name" value="TRNA 5-METHYLAMINOMETHYL-2-THIOURIDINE BIOSYNTHESIS BIFUNCTIONAL PROTEIN MNMC"/>
    <property type="match status" value="1"/>
</dbReference>
<comment type="cofactor">
    <cofactor evidence="10">
        <name>FAD</name>
        <dbReference type="ChEBI" id="CHEBI:57692"/>
    </cofactor>
</comment>
<dbReference type="GO" id="GO:0002097">
    <property type="term" value="P:tRNA wobble base modification"/>
    <property type="evidence" value="ECO:0007669"/>
    <property type="project" value="UniProtKB-UniRule"/>
</dbReference>
<dbReference type="InterPro" id="IPR008471">
    <property type="entry name" value="MnmC-like_methylTransf"/>
</dbReference>
<evidence type="ECO:0000256" key="5">
    <source>
        <dbReference type="ARBA" id="ARBA00022691"/>
    </source>
</evidence>
<dbReference type="EC" id="1.5.-.-" evidence="10"/>
<dbReference type="Gene3D" id="3.50.50.60">
    <property type="entry name" value="FAD/NAD(P)-binding domain"/>
    <property type="match status" value="1"/>
</dbReference>
<comment type="similarity">
    <text evidence="10">In the C-terminal section; belongs to the DAO family.</text>
</comment>
<dbReference type="EC" id="2.1.1.61" evidence="10"/>
<dbReference type="SUPFAM" id="SSF54373">
    <property type="entry name" value="FAD-linked reductases, C-terminal domain"/>
    <property type="match status" value="1"/>
</dbReference>
<keyword evidence="9 10" id="KW-0511">Multifunctional enzyme</keyword>
<dbReference type="InterPro" id="IPR017610">
    <property type="entry name" value="tRNA_S-uridine_synth_MnmC_C"/>
</dbReference>
<keyword evidence="8 10" id="KW-0560">Oxidoreductase</keyword>
<dbReference type="EMBL" id="CP040602">
    <property type="protein sequence ID" value="QCU89225.1"/>
    <property type="molecule type" value="Genomic_DNA"/>
</dbReference>
<dbReference type="OrthoDB" id="9786494at2"/>
<sequence>MLSDKLTPAQVQWSNQSVPVSVQFDDVYFSTDDGLAESHYNFIDANRLQSRFSGLPPNAVFRIAETGFGSGLNFLLACRLWLQQAPSSANLHFISFEKFPLALADMQRAHSCFVELAEIAGELHSRYPLLLPGWHDVWLFEKRVRLTLWFGDVNKGLPELDATPSSLVDAWFLDGFAPAKNPDMWQTTLFQQMARLSHQQTSFATFTTAGDVRRSLHKMGFQVEKRPGYGKKREMCFGTLLHKRPFSWKTPWFERPEPIDNDNKQAIVIGAGLAGAAAAYQLAENGWQVTVLEQADDIATQASGNLAGAVHPLLTADWNLRSQWYLQGYEATLRHVLPWFNEAGSERLGDLSGLIQVFVDKTAEQRFQQAQQRVGLPHELVRGLNAEEHQLYLQGQHRHQGIIFPKGGWLYPRAVIERCLAHHNIHLQCGFKVSRLVFENESWRLDNGRQQYCAPVVIVATGSLEAKLNQQLGLPIRPVKGQVTHLQPEQQRYVLDKAVTHKGYSSPCHHGAVTGATFEAPNMDETLSLASHKENLAMAEQALPDWLATSVSASESSSVTEIELAGRVAFRPTTPDHLPIIGAVAQTDWMQKAYIGQSHTHAVYRYDKQRYQKGLYVSNGHGARGLMSVFLAAEILLAEIEGEALPQPLSLYHASHPARFAIRQWRQGKGDFYEKDHHYS</sequence>
<evidence type="ECO:0000256" key="9">
    <source>
        <dbReference type="ARBA" id="ARBA00023268"/>
    </source>
</evidence>
<accession>A0A4P9K331</accession>
<evidence type="ECO:0000259" key="11">
    <source>
        <dbReference type="Pfam" id="PF01266"/>
    </source>
</evidence>
<evidence type="ECO:0000256" key="3">
    <source>
        <dbReference type="ARBA" id="ARBA00022630"/>
    </source>
</evidence>
<dbReference type="Proteomes" id="UP000304864">
    <property type="component" value="Chromosome"/>
</dbReference>
<feature type="domain" description="FAD dependent oxidoreductase" evidence="11">
    <location>
        <begin position="266"/>
        <end position="636"/>
    </location>
</feature>
<dbReference type="Pfam" id="PF05430">
    <property type="entry name" value="Methyltransf_30"/>
    <property type="match status" value="1"/>
</dbReference>
<evidence type="ECO:0000256" key="4">
    <source>
        <dbReference type="ARBA" id="ARBA00022679"/>
    </source>
</evidence>
<keyword evidence="4 10" id="KW-0808">Transferase</keyword>
<dbReference type="Gene3D" id="3.40.50.150">
    <property type="entry name" value="Vaccinia Virus protein VP39"/>
    <property type="match status" value="1"/>
</dbReference>
<keyword evidence="7 10" id="KW-0274">FAD</keyword>
<dbReference type="NCBIfam" id="NF033855">
    <property type="entry name" value="tRNA_MNMC2"/>
    <property type="match status" value="1"/>
</dbReference>
<evidence type="ECO:0000256" key="2">
    <source>
        <dbReference type="ARBA" id="ARBA00022603"/>
    </source>
</evidence>
<keyword evidence="3 10" id="KW-0285">Flavoprotein</keyword>
<evidence type="ECO:0000256" key="10">
    <source>
        <dbReference type="HAMAP-Rule" id="MF_01102"/>
    </source>
</evidence>
<dbReference type="InterPro" id="IPR006076">
    <property type="entry name" value="FAD-dep_OxRdtase"/>
</dbReference>
<dbReference type="InterPro" id="IPR023032">
    <property type="entry name" value="tRNA_MAMT_biosynth_bifunc_MnmC"/>
</dbReference>
<protein>
    <recommendedName>
        <fullName evidence="10">tRNA 5-methylaminomethyl-2-thiouridine biosynthesis bifunctional protein MnmC</fullName>
        <shortName evidence="10">tRNA mnm(5)s(2)U biosynthesis bifunctional protein</shortName>
    </recommendedName>
    <domain>
        <recommendedName>
            <fullName evidence="10">tRNA (mnm(5)s(2)U34)-methyltransferase</fullName>
            <ecNumber evidence="10">2.1.1.61</ecNumber>
        </recommendedName>
    </domain>
    <domain>
        <recommendedName>
            <fullName evidence="10">FAD-dependent cmnm(5)s(2)U34 oxidoreductase</fullName>
            <ecNumber evidence="10">1.5.-.-</ecNumber>
        </recommendedName>
    </domain>
</protein>
<keyword evidence="5 10" id="KW-0949">S-adenosyl-L-methionine</keyword>
<evidence type="ECO:0000256" key="1">
    <source>
        <dbReference type="ARBA" id="ARBA00022490"/>
    </source>
</evidence>
<evidence type="ECO:0000313" key="13">
    <source>
        <dbReference type="EMBL" id="QCU89225.1"/>
    </source>
</evidence>
<gene>
    <name evidence="10 13" type="primary">mnmC</name>
    <name evidence="13" type="ORF">FE785_00565</name>
</gene>
<dbReference type="InterPro" id="IPR029063">
    <property type="entry name" value="SAM-dependent_MTases_sf"/>
</dbReference>
<comment type="catalytic activity">
    <reaction evidence="10">
        <text>5-aminomethyl-2-thiouridine(34) in tRNA + S-adenosyl-L-methionine = 5-methylaminomethyl-2-thiouridine(34) in tRNA + S-adenosyl-L-homocysteine + H(+)</text>
        <dbReference type="Rhea" id="RHEA:19569"/>
        <dbReference type="Rhea" id="RHEA-COMP:10195"/>
        <dbReference type="Rhea" id="RHEA-COMP:10197"/>
        <dbReference type="ChEBI" id="CHEBI:15378"/>
        <dbReference type="ChEBI" id="CHEBI:57856"/>
        <dbReference type="ChEBI" id="CHEBI:59789"/>
        <dbReference type="ChEBI" id="CHEBI:74454"/>
        <dbReference type="ChEBI" id="CHEBI:74455"/>
        <dbReference type="EC" id="2.1.1.61"/>
    </reaction>
</comment>
<organism evidence="13 14">
    <name type="scientific">Thiomicrorhabdus sediminis</name>
    <dbReference type="NCBI Taxonomy" id="2580412"/>
    <lineage>
        <taxon>Bacteria</taxon>
        <taxon>Pseudomonadati</taxon>
        <taxon>Pseudomonadota</taxon>
        <taxon>Gammaproteobacteria</taxon>
        <taxon>Thiotrichales</taxon>
        <taxon>Piscirickettsiaceae</taxon>
        <taxon>Thiomicrorhabdus</taxon>
    </lineage>
</organism>
<feature type="domain" description="MnmC-like methyltransferase" evidence="12">
    <location>
        <begin position="115"/>
        <end position="239"/>
    </location>
</feature>
<dbReference type="Pfam" id="PF01266">
    <property type="entry name" value="DAO"/>
    <property type="match status" value="1"/>
</dbReference>
<dbReference type="GO" id="GO:0005737">
    <property type="term" value="C:cytoplasm"/>
    <property type="evidence" value="ECO:0007669"/>
    <property type="project" value="UniProtKB-SubCell"/>
</dbReference>
<feature type="region of interest" description="FAD-dependent cmnm(5)s(2)U34 oxidoreductase" evidence="10">
    <location>
        <begin position="269"/>
        <end position="680"/>
    </location>
</feature>
<dbReference type="NCBIfam" id="NF002481">
    <property type="entry name" value="PRK01747.1-2"/>
    <property type="match status" value="1"/>
</dbReference>
<evidence type="ECO:0000313" key="14">
    <source>
        <dbReference type="Proteomes" id="UP000304864"/>
    </source>
</evidence>
<dbReference type="InterPro" id="IPR047785">
    <property type="entry name" value="tRNA_MNMC2"/>
</dbReference>
<dbReference type="RefSeq" id="WP_138563376.1">
    <property type="nucleotide sequence ID" value="NZ_CP040602.1"/>
</dbReference>
<dbReference type="InterPro" id="IPR036188">
    <property type="entry name" value="FAD/NAD-bd_sf"/>
</dbReference>
<evidence type="ECO:0000256" key="8">
    <source>
        <dbReference type="ARBA" id="ARBA00023002"/>
    </source>
</evidence>
<dbReference type="GO" id="GO:0016645">
    <property type="term" value="F:oxidoreductase activity, acting on the CH-NH group of donors"/>
    <property type="evidence" value="ECO:0007669"/>
    <property type="project" value="InterPro"/>
</dbReference>
<dbReference type="HAMAP" id="MF_01102">
    <property type="entry name" value="MnmC"/>
    <property type="match status" value="1"/>
</dbReference>
<comment type="similarity">
    <text evidence="10">In the N-terminal section; belongs to the methyltransferase superfamily. tRNA (mnm(5)s(2)U34)-methyltransferase family.</text>
</comment>
<dbReference type="SUPFAM" id="SSF51905">
    <property type="entry name" value="FAD/NAD(P)-binding domain"/>
    <property type="match status" value="1"/>
</dbReference>
<dbReference type="AlphaFoldDB" id="A0A4P9K331"/>